<dbReference type="InterPro" id="IPR017441">
    <property type="entry name" value="Protein_kinase_ATP_BS"/>
</dbReference>
<dbReference type="GO" id="GO:0004672">
    <property type="term" value="F:protein kinase activity"/>
    <property type="evidence" value="ECO:0007669"/>
    <property type="project" value="InterPro"/>
</dbReference>
<dbReference type="WBParaSite" id="nRc.2.0.1.t31509-RA">
    <property type="protein sequence ID" value="nRc.2.0.1.t31509-RA"/>
    <property type="gene ID" value="nRc.2.0.1.g31509"/>
</dbReference>
<keyword evidence="3" id="KW-0235">DNA replication</keyword>
<organism evidence="6 7">
    <name type="scientific">Romanomermis culicivorax</name>
    <name type="common">Nematode worm</name>
    <dbReference type="NCBI Taxonomy" id="13658"/>
    <lineage>
        <taxon>Eukaryota</taxon>
        <taxon>Metazoa</taxon>
        <taxon>Ecdysozoa</taxon>
        <taxon>Nematoda</taxon>
        <taxon>Enoplea</taxon>
        <taxon>Dorylaimia</taxon>
        <taxon>Mermithida</taxon>
        <taxon>Mermithoidea</taxon>
        <taxon>Mermithidae</taxon>
        <taxon>Romanomermis</taxon>
    </lineage>
</organism>
<evidence type="ECO:0000259" key="5">
    <source>
        <dbReference type="PROSITE" id="PS50011"/>
    </source>
</evidence>
<keyword evidence="4" id="KW-0067">ATP-binding</keyword>
<dbReference type="GO" id="GO:0005524">
    <property type="term" value="F:ATP binding"/>
    <property type="evidence" value="ECO:0007669"/>
    <property type="project" value="UniProtKB-UniRule"/>
</dbReference>
<comment type="similarity">
    <text evidence="1">Belongs to the DCC1 family.</text>
</comment>
<feature type="binding site" evidence="4">
    <location>
        <position position="367"/>
    </location>
    <ligand>
        <name>ATP</name>
        <dbReference type="ChEBI" id="CHEBI:30616"/>
    </ligand>
</feature>
<dbReference type="PROSITE" id="PS00107">
    <property type="entry name" value="PROTEIN_KINASE_ATP"/>
    <property type="match status" value="1"/>
</dbReference>
<name>A0A915JZM7_ROMCU</name>
<protein>
    <recommendedName>
        <fullName evidence="2">Sister chromatid cohesion protein DCC1</fullName>
    </recommendedName>
</protein>
<evidence type="ECO:0000256" key="1">
    <source>
        <dbReference type="ARBA" id="ARBA00007017"/>
    </source>
</evidence>
<dbReference type="SMART" id="SM00220">
    <property type="entry name" value="S_TKc"/>
    <property type="match status" value="1"/>
</dbReference>
<dbReference type="InterPro" id="IPR011009">
    <property type="entry name" value="Kinase-like_dom_sf"/>
</dbReference>
<dbReference type="GO" id="GO:0000785">
    <property type="term" value="C:chromatin"/>
    <property type="evidence" value="ECO:0007669"/>
    <property type="project" value="TreeGrafter"/>
</dbReference>
<evidence type="ECO:0000313" key="6">
    <source>
        <dbReference type="Proteomes" id="UP000887565"/>
    </source>
</evidence>
<dbReference type="Gene3D" id="1.10.510.10">
    <property type="entry name" value="Transferase(Phosphotransferase) domain 1"/>
    <property type="match status" value="1"/>
</dbReference>
<keyword evidence="4" id="KW-0547">Nucleotide-binding</keyword>
<feature type="domain" description="Protein kinase" evidence="5">
    <location>
        <begin position="337"/>
        <end position="612"/>
    </location>
</feature>
<dbReference type="PANTHER" id="PTHR13395">
    <property type="entry name" value="SISTER CHROMATID COHESION PROTEIN DCC1-RELATED"/>
    <property type="match status" value="1"/>
</dbReference>
<dbReference type="SUPFAM" id="SSF56112">
    <property type="entry name" value="Protein kinase-like (PK-like)"/>
    <property type="match status" value="1"/>
</dbReference>
<accession>A0A915JZM7</accession>
<keyword evidence="6" id="KW-1185">Reference proteome</keyword>
<dbReference type="GO" id="GO:0034088">
    <property type="term" value="P:maintenance of mitotic sister chromatid cohesion"/>
    <property type="evidence" value="ECO:0007669"/>
    <property type="project" value="TreeGrafter"/>
</dbReference>
<proteinExistence type="inferred from homology"/>
<dbReference type="InterPro" id="IPR000719">
    <property type="entry name" value="Prot_kinase_dom"/>
</dbReference>
<evidence type="ECO:0000256" key="4">
    <source>
        <dbReference type="PROSITE-ProRule" id="PRU10141"/>
    </source>
</evidence>
<dbReference type="PROSITE" id="PS50011">
    <property type="entry name" value="PROTEIN_KINASE_DOM"/>
    <property type="match status" value="1"/>
</dbReference>
<sequence length="639" mass="74498">MEAESTEYENLKQILEHAKIPESNLLPNFNSIYFSNQCLPEYKLLELNEELLLHMKKNETLYIRGDVNDEVVICTDSKTFVVKEAEISNSMLLVPQAEFICENNVEIGKVNLCTNIYWEVREVTPHFRHILTRLLLECPYRGREIEAENLSSKKYGIDDLLNIIPASRKELMEALGKMRICEIADHMRLLDFNFIVKITTDVLNLIEENSWSWKHVDVASTIETLSSLYSVEILNRWFEIFAEPFVQPGFFSLKEIDICRLFAEIILRAVDKIYLKEFEQTWLDSVPHGMQPTMEMLKGLTIIDTDARSQFLRYFPLENLSDDQEKRFVELFARKQRWRVHLVGSGSYGVVYHAVDVSNPANRRAIKIENAQKKEKARLLVEIEVMKALGECEFSPHLIEHGMYFGSRYFVMTLLGPDLSRVLLLQPFMQFTYHEIAQFIGQMLSSVQAVHNVNFVHRDIKVSNFAFKSSHLSRLVIFDFGSAKRYRSSDGQLVSFLGDVPFIGNPLFASMNALSRINHAGVPFGKDQCRVDDLWSLLYVLVILFTGSLPWQHASSWKSLIDIKMTTTKENLLSRLPCHIENFYDYLNTLRFEDEPNYYSLRSLFEQLRQYLTAEKFTNCRYRDVLYRHLNNYDKSEDS</sequence>
<dbReference type="Pfam" id="PF00069">
    <property type="entry name" value="Pkinase"/>
    <property type="match status" value="1"/>
</dbReference>
<dbReference type="AlphaFoldDB" id="A0A915JZM7"/>
<dbReference type="GO" id="GO:0006260">
    <property type="term" value="P:DNA replication"/>
    <property type="evidence" value="ECO:0007669"/>
    <property type="project" value="UniProtKB-KW"/>
</dbReference>
<dbReference type="Proteomes" id="UP000887565">
    <property type="component" value="Unplaced"/>
</dbReference>
<reference evidence="7" key="1">
    <citation type="submission" date="2022-11" db="UniProtKB">
        <authorList>
            <consortium name="WormBaseParasite"/>
        </authorList>
    </citation>
    <scope>IDENTIFICATION</scope>
</reference>
<evidence type="ECO:0000313" key="7">
    <source>
        <dbReference type="WBParaSite" id="nRc.2.0.1.t31509-RA"/>
    </source>
</evidence>
<dbReference type="InterPro" id="IPR019128">
    <property type="entry name" value="Dcc1"/>
</dbReference>
<evidence type="ECO:0000256" key="2">
    <source>
        <dbReference type="ARBA" id="ARBA00017682"/>
    </source>
</evidence>
<dbReference type="GO" id="GO:0000775">
    <property type="term" value="C:chromosome, centromeric region"/>
    <property type="evidence" value="ECO:0007669"/>
    <property type="project" value="TreeGrafter"/>
</dbReference>
<dbReference type="GO" id="GO:0031390">
    <property type="term" value="C:Ctf18 RFC-like complex"/>
    <property type="evidence" value="ECO:0007669"/>
    <property type="project" value="InterPro"/>
</dbReference>
<dbReference type="PANTHER" id="PTHR13395:SF6">
    <property type="entry name" value="SISTER CHROMATID COHESION PROTEIN DCC1"/>
    <property type="match status" value="1"/>
</dbReference>
<dbReference type="Pfam" id="PF09724">
    <property type="entry name" value="Dcc1"/>
    <property type="match status" value="1"/>
</dbReference>
<evidence type="ECO:0000256" key="3">
    <source>
        <dbReference type="ARBA" id="ARBA00022705"/>
    </source>
</evidence>